<evidence type="ECO:0000256" key="1">
    <source>
        <dbReference type="SAM" id="Coils"/>
    </source>
</evidence>
<evidence type="ECO:0000313" key="4">
    <source>
        <dbReference type="Proteomes" id="UP000315995"/>
    </source>
</evidence>
<accession>A0A5B8Y9C7</accession>
<organism evidence="3 4">
    <name type="scientific">Persicimonas caeni</name>
    <dbReference type="NCBI Taxonomy" id="2292766"/>
    <lineage>
        <taxon>Bacteria</taxon>
        <taxon>Deltaproteobacteria</taxon>
        <taxon>Bradymonadales</taxon>
        <taxon>Bradymonadaceae</taxon>
        <taxon>Persicimonas</taxon>
    </lineage>
</organism>
<protein>
    <submittedName>
        <fullName evidence="3">Uncharacterized protein</fullName>
    </submittedName>
</protein>
<keyword evidence="4" id="KW-1185">Reference proteome</keyword>
<dbReference type="EMBL" id="CP041186">
    <property type="protein sequence ID" value="QDG53072.1"/>
    <property type="molecule type" value="Genomic_DNA"/>
</dbReference>
<feature type="coiled-coil region" evidence="1">
    <location>
        <begin position="1011"/>
        <end position="1058"/>
    </location>
</feature>
<keyword evidence="1" id="KW-0175">Coiled coil</keyword>
<dbReference type="OrthoDB" id="5478585at2"/>
<evidence type="ECO:0000313" key="3">
    <source>
        <dbReference type="EMBL" id="QDG53072.1"/>
    </source>
</evidence>
<reference evidence="3 4" key="1">
    <citation type="submission" date="2019-06" db="EMBL/GenBank/DDBJ databases">
        <title>Persicimonas caeni gen. nov., sp. nov., a predatory bacterium isolated from solar saltern.</title>
        <authorList>
            <person name="Wang S."/>
        </authorList>
    </citation>
    <scope>NUCLEOTIDE SEQUENCE [LARGE SCALE GENOMIC DNA]</scope>
    <source>
        <strain evidence="3 4">YN101</strain>
    </source>
</reference>
<sequence>MLKSWARVCAILISISLLAACGSEEHEKTIDLPDGPVEPAAEGAIELASTYGCAVDSDCKEGRFCFQGTCAYECSDEVACSGGSTCSPRGQCVEASAEDGGQALRAQPLVSEFFEDVELADVPQTQFTVTSAGDEVSLELKFDTALPEKGLPYRISRSDGIGDAERVERTEGGVDTVSIPLELGLADLTLDESTTVYVEVFTPVGSFEVSLEPAFSANGAYAGTAVLETFGRVGLPIEFEVVTQPTDATLDQADSAWLVLPVSREKLFSPVYPDGTVDHVAAEFVYDDFVGTWVATFDNAFDLNTAGIWQVPRAEQVGRSMRFEVAMEGKNKIFGSFTDRWTGLYEVDSAQGVTTLETVVTTGDIVMERVGEARTATGLNVGQQAAPDSQLLPAPAIDACADDIFTVVARDIDGESYGCDGITSAADFEAADADTKALCAVAVGDEALSGQTTGGRINSFLNDSGNTGGQSFDDFLEECAAGTDGTCRPSAEVTCGRQLLARAYHDQPEGSMRMTALVEQYLDIARESYLGRQLGAFATDFNMRMEWLEATNYPAVVTSAVQEKNEELLDEWKQKVLDVHVGVLTGQFDPSGLAVMARETNSTTAGDARQRLLMEMTQSWRGAMESLTLATARWNTLLQAEADRDEKAGYVTEQMFKLYVTAGSLRSLARSAGAGYLVASFGSGFSTLMTELQSLERGFDERVYARDGEVVVNTSINPESSNDNLLTEREDTARAEIAEAHQAITDVLAEARAEALSQEELRNRINNQIGDLRADLVEYCGLPAGCSVDDWATGVAGCEVDTAAGRCGFEIDRATGEIAAFDMGDQNVSEAGGALLELAESAQNVKIARQDLQALIQRLSLDYSELEAFAVDIETWNQTRLDGLRELEANIAQRQQIRNDAVEEILANIAERASIREASIVDMGATFSQWQSMRAGNIETTLGLMTQAAQERKAARELGLAADTVMGAFEVLAEAVPDELGDDDVVMATAAAGFLAAGVAGSTLLNILALNREANAERLDLAAEANSMMREAQMESLAEEYELANAVEDHELATLRDEVVARDQLTDKQVEQLEQTIELARAYRQAELTYKRDLADFRAKRTELRQELTKMTGLELRVQQAVTQFQQGLSEYRQWVQKAQLTQAKLDDLLRQRDNINQIIGSPAAIFARANDLERGERKLEQAKDALMDWLVTLEYYAVRPFMDQRLQILLARNTYQLEKIADELLRLQRDCGGPINELTTTLSVREDLLGIRRPVKDRVTGERLGPEERFRRVLQRGYVPVGKRVRYSTDETIGGLMATDPDILAATFFVEVNDFANLELTCNAKIKSINVKLDGDIGEGRPTVTLLYDGTATLLSCQPNIEEYVSQFGPGATSFGKVTQLRTSGRSMSPAAGINEFIGADGQASETFGGLPLVNQYTVLINKSAGENPNIDWNELEDIELELTYSYQDVFPEGQCE</sequence>
<dbReference type="Proteomes" id="UP000315995">
    <property type="component" value="Chromosome"/>
</dbReference>
<accession>A0A4Y6PXK9</accession>
<proteinExistence type="predicted"/>
<feature type="chain" id="PRO_5030106636" evidence="2">
    <location>
        <begin position="20"/>
        <end position="1458"/>
    </location>
</feature>
<dbReference type="RefSeq" id="WP_141199533.1">
    <property type="nucleotide sequence ID" value="NZ_CP041186.1"/>
</dbReference>
<gene>
    <name evidence="3" type="ORF">FIV42_20685</name>
</gene>
<dbReference type="PROSITE" id="PS51257">
    <property type="entry name" value="PROKAR_LIPOPROTEIN"/>
    <property type="match status" value="1"/>
</dbReference>
<name>A0A4Y6PXK9_PERCE</name>
<evidence type="ECO:0000256" key="2">
    <source>
        <dbReference type="SAM" id="SignalP"/>
    </source>
</evidence>
<keyword evidence="2" id="KW-0732">Signal</keyword>
<feature type="signal peptide" evidence="2">
    <location>
        <begin position="1"/>
        <end position="19"/>
    </location>
</feature>